<keyword evidence="1" id="KW-0175">Coiled coil</keyword>
<dbReference type="Proteomes" id="UP000681722">
    <property type="component" value="Unassembled WGS sequence"/>
</dbReference>
<comment type="caution">
    <text evidence="3">The sequence shown here is derived from an EMBL/GenBank/DDBJ whole genome shotgun (WGS) entry which is preliminary data.</text>
</comment>
<dbReference type="EMBL" id="CAJNOK010005193">
    <property type="protein sequence ID" value="CAF0964074.1"/>
    <property type="molecule type" value="Genomic_DNA"/>
</dbReference>
<dbReference type="Proteomes" id="UP000677228">
    <property type="component" value="Unassembled WGS sequence"/>
</dbReference>
<proteinExistence type="predicted"/>
<evidence type="ECO:0000313" key="2">
    <source>
        <dbReference type="EMBL" id="CAF0964074.1"/>
    </source>
</evidence>
<evidence type="ECO:0000256" key="1">
    <source>
        <dbReference type="SAM" id="Coils"/>
    </source>
</evidence>
<protein>
    <submittedName>
        <fullName evidence="3">Uncharacterized protein</fullName>
    </submittedName>
</protein>
<dbReference type="Proteomes" id="UP000682733">
    <property type="component" value="Unassembled WGS sequence"/>
</dbReference>
<dbReference type="EMBL" id="CAJOBC010006983">
    <property type="protein sequence ID" value="CAF3917446.1"/>
    <property type="molecule type" value="Genomic_DNA"/>
</dbReference>
<evidence type="ECO:0000313" key="5">
    <source>
        <dbReference type="EMBL" id="CAF3917446.1"/>
    </source>
</evidence>
<dbReference type="EMBL" id="CAJNOQ010006983">
    <property type="protein sequence ID" value="CAF1153995.1"/>
    <property type="molecule type" value="Genomic_DNA"/>
</dbReference>
<keyword evidence="6" id="KW-1185">Reference proteome</keyword>
<sequence>MEYRSQHDRSRTIYNRYAYEQQMRTQQAEFQNRMDQNAWPGLDTIPTTSNSTTIHELNLNVTIKALSDELKEAKQRHEQQQKRIEDKFKSNMIMMNQACMLMQQSQQTKQTMILAMSVTISQTMFSTCTKEYKSTFSCSKDKVPHEQQQF</sequence>
<evidence type="ECO:0000313" key="4">
    <source>
        <dbReference type="EMBL" id="CAF3736089.1"/>
    </source>
</evidence>
<evidence type="ECO:0000313" key="3">
    <source>
        <dbReference type="EMBL" id="CAF1153995.1"/>
    </source>
</evidence>
<dbReference type="EMBL" id="CAJOBA010005198">
    <property type="protein sequence ID" value="CAF3736089.1"/>
    <property type="molecule type" value="Genomic_DNA"/>
</dbReference>
<evidence type="ECO:0000313" key="6">
    <source>
        <dbReference type="Proteomes" id="UP000663829"/>
    </source>
</evidence>
<name>A0A814SXX4_9BILA</name>
<dbReference type="AlphaFoldDB" id="A0A814SXX4"/>
<reference evidence="3" key="1">
    <citation type="submission" date="2021-02" db="EMBL/GenBank/DDBJ databases">
        <authorList>
            <person name="Nowell W R."/>
        </authorList>
    </citation>
    <scope>NUCLEOTIDE SEQUENCE</scope>
</reference>
<organism evidence="3 6">
    <name type="scientific">Didymodactylos carnosus</name>
    <dbReference type="NCBI Taxonomy" id="1234261"/>
    <lineage>
        <taxon>Eukaryota</taxon>
        <taxon>Metazoa</taxon>
        <taxon>Spiralia</taxon>
        <taxon>Gnathifera</taxon>
        <taxon>Rotifera</taxon>
        <taxon>Eurotatoria</taxon>
        <taxon>Bdelloidea</taxon>
        <taxon>Philodinida</taxon>
        <taxon>Philodinidae</taxon>
        <taxon>Didymodactylos</taxon>
    </lineage>
</organism>
<accession>A0A814SXX4</accession>
<dbReference type="Proteomes" id="UP000663829">
    <property type="component" value="Unassembled WGS sequence"/>
</dbReference>
<feature type="coiled-coil region" evidence="1">
    <location>
        <begin position="56"/>
        <end position="90"/>
    </location>
</feature>
<gene>
    <name evidence="3" type="ORF">GPM918_LOCUS21331</name>
    <name evidence="2" type="ORF">OVA965_LOCUS12759</name>
    <name evidence="5" type="ORF">SRO942_LOCUS21328</name>
    <name evidence="4" type="ORF">TMI583_LOCUS12762</name>
</gene>